<dbReference type="GO" id="GO:0003755">
    <property type="term" value="F:peptidyl-prolyl cis-trans isomerase activity"/>
    <property type="evidence" value="ECO:0007669"/>
    <property type="project" value="UniProtKB-KW"/>
</dbReference>
<evidence type="ECO:0000256" key="3">
    <source>
        <dbReference type="ARBA" id="ARBA00013194"/>
    </source>
</evidence>
<dbReference type="PROSITE" id="PS01096">
    <property type="entry name" value="PPIC_PPIASE_1"/>
    <property type="match status" value="1"/>
</dbReference>
<name>K2I6L2_9RHOB</name>
<accession>K2I6L2</accession>
<evidence type="ECO:0000256" key="4">
    <source>
        <dbReference type="ARBA" id="ARBA00018370"/>
    </source>
</evidence>
<evidence type="ECO:0000256" key="5">
    <source>
        <dbReference type="ARBA" id="ARBA00023110"/>
    </source>
</evidence>
<dbReference type="InterPro" id="IPR023058">
    <property type="entry name" value="PPIase_PpiC_CS"/>
</dbReference>
<dbReference type="PANTHER" id="PTHR47245:SF2">
    <property type="entry name" value="PEPTIDYL-PROLYL CIS-TRANS ISOMERASE HP_0175-RELATED"/>
    <property type="match status" value="1"/>
</dbReference>
<dbReference type="InterPro" id="IPR000297">
    <property type="entry name" value="PPIase_PpiC"/>
</dbReference>
<dbReference type="SUPFAM" id="SSF54534">
    <property type="entry name" value="FKBP-like"/>
    <property type="match status" value="1"/>
</dbReference>
<evidence type="ECO:0000256" key="7">
    <source>
        <dbReference type="ARBA" id="ARBA00031484"/>
    </source>
</evidence>
<proteinExistence type="inferred from homology"/>
<dbReference type="Pfam" id="PF00639">
    <property type="entry name" value="Rotamase"/>
    <property type="match status" value="1"/>
</dbReference>
<dbReference type="PATRIC" id="fig|1231392.3.peg.1464"/>
<feature type="region of interest" description="Disordered" evidence="9">
    <location>
        <begin position="260"/>
        <end position="279"/>
    </location>
</feature>
<dbReference type="RefSeq" id="WP_007426610.1">
    <property type="nucleotide sequence ID" value="NZ_AMGO01000021.1"/>
</dbReference>
<keyword evidence="13" id="KW-1185">Reference proteome</keyword>
<dbReference type="SUPFAM" id="SSF109998">
    <property type="entry name" value="Triger factor/SurA peptide-binding domain-like"/>
    <property type="match status" value="1"/>
</dbReference>
<dbReference type="AlphaFoldDB" id="K2I6L2"/>
<dbReference type="InterPro" id="IPR050245">
    <property type="entry name" value="PrsA_foldase"/>
</dbReference>
<dbReference type="InterPro" id="IPR027304">
    <property type="entry name" value="Trigger_fact/SurA_dom_sf"/>
</dbReference>
<reference evidence="12 13" key="1">
    <citation type="journal article" date="2012" name="J. Bacteriol.">
        <title>Draft Genome Sequence of Oceaniovalibus guishaninsula JLT2003T.</title>
        <authorList>
            <person name="Tang K."/>
            <person name="Liu K."/>
            <person name="Jiao N."/>
        </authorList>
    </citation>
    <scope>NUCLEOTIDE SEQUENCE [LARGE SCALE GENOMIC DNA]</scope>
    <source>
        <strain evidence="12 13">JLT2003</strain>
    </source>
</reference>
<evidence type="ECO:0000256" key="1">
    <source>
        <dbReference type="ARBA" id="ARBA00000971"/>
    </source>
</evidence>
<dbReference type="OrthoDB" id="14196at2"/>
<dbReference type="EMBL" id="AMGO01000021">
    <property type="protein sequence ID" value="EKE44620.1"/>
    <property type="molecule type" value="Genomic_DNA"/>
</dbReference>
<evidence type="ECO:0000313" key="13">
    <source>
        <dbReference type="Proteomes" id="UP000006765"/>
    </source>
</evidence>
<comment type="similarity">
    <text evidence="2">Belongs to the PpiC/parvulin rotamase family.</text>
</comment>
<keyword evidence="5 8" id="KW-0697">Rotamase</keyword>
<dbReference type="eggNOG" id="COG0760">
    <property type="taxonomic scope" value="Bacteria"/>
</dbReference>
<keyword evidence="10" id="KW-0732">Signal</keyword>
<comment type="catalytic activity">
    <reaction evidence="1">
        <text>[protein]-peptidylproline (omega=180) = [protein]-peptidylproline (omega=0)</text>
        <dbReference type="Rhea" id="RHEA:16237"/>
        <dbReference type="Rhea" id="RHEA-COMP:10747"/>
        <dbReference type="Rhea" id="RHEA-COMP:10748"/>
        <dbReference type="ChEBI" id="CHEBI:83833"/>
        <dbReference type="ChEBI" id="CHEBI:83834"/>
        <dbReference type="EC" id="5.2.1.8"/>
    </reaction>
</comment>
<keyword evidence="8 12" id="KW-0413">Isomerase</keyword>
<dbReference type="InterPro" id="IPR046357">
    <property type="entry name" value="PPIase_dom_sf"/>
</dbReference>
<evidence type="ECO:0000256" key="10">
    <source>
        <dbReference type="SAM" id="SignalP"/>
    </source>
</evidence>
<protein>
    <recommendedName>
        <fullName evidence="4">Parvulin-like PPIase</fullName>
        <ecNumber evidence="3">5.2.1.8</ecNumber>
    </recommendedName>
    <alternativeName>
        <fullName evidence="6">Peptidyl-prolyl cis-trans isomerase plp</fullName>
    </alternativeName>
    <alternativeName>
        <fullName evidence="7">Rotamase plp</fullName>
    </alternativeName>
</protein>
<dbReference type="Proteomes" id="UP000006765">
    <property type="component" value="Unassembled WGS sequence"/>
</dbReference>
<evidence type="ECO:0000313" key="12">
    <source>
        <dbReference type="EMBL" id="EKE44620.1"/>
    </source>
</evidence>
<dbReference type="EC" id="5.2.1.8" evidence="3"/>
<organism evidence="12 13">
    <name type="scientific">Oceaniovalibus guishaninsula JLT2003</name>
    <dbReference type="NCBI Taxonomy" id="1231392"/>
    <lineage>
        <taxon>Bacteria</taxon>
        <taxon>Pseudomonadati</taxon>
        <taxon>Pseudomonadota</taxon>
        <taxon>Alphaproteobacteria</taxon>
        <taxon>Rhodobacterales</taxon>
        <taxon>Roseobacteraceae</taxon>
        <taxon>Oceaniovalibus</taxon>
    </lineage>
</organism>
<dbReference type="STRING" id="1231392.OCGS_1458"/>
<evidence type="ECO:0000256" key="9">
    <source>
        <dbReference type="SAM" id="MobiDB-lite"/>
    </source>
</evidence>
<feature type="signal peptide" evidence="10">
    <location>
        <begin position="1"/>
        <end position="25"/>
    </location>
</feature>
<dbReference type="PROSITE" id="PS50198">
    <property type="entry name" value="PPIC_PPIASE_2"/>
    <property type="match status" value="1"/>
</dbReference>
<feature type="chain" id="PRO_5007919647" description="Parvulin-like PPIase" evidence="10">
    <location>
        <begin position="26"/>
        <end position="279"/>
    </location>
</feature>
<sequence length="279" mass="29931">MPTNLLRRTGAVCALSLTLAAPLAAQDAGTVVATVGDKDITLGHMIALRQGLPAQYQQLDDRTLFDGLLEQLVQQTALAEQVTDPSSRTQLELDNQTRALLAAELLRQTAADAVTDEAIQAAYDAAFSGADPVTEYNAAHILVETEDEAKEIVAQLNDGADFAELAREKSTGPSGPSGGDLGWFGPGQMVGEFDEAVQNMEPGSVSDPVQTQFGWHVIRLNETRQQDAPALDEVRDRLAAEIQQEAAQKLIDEATADIDVTRPETEIDPALVRDDSLLD</sequence>
<feature type="domain" description="PpiC" evidence="11">
    <location>
        <begin position="133"/>
        <end position="222"/>
    </location>
</feature>
<evidence type="ECO:0000256" key="6">
    <source>
        <dbReference type="ARBA" id="ARBA00030642"/>
    </source>
</evidence>
<comment type="caution">
    <text evidence="12">The sequence shown here is derived from an EMBL/GenBank/DDBJ whole genome shotgun (WGS) entry which is preliminary data.</text>
</comment>
<dbReference type="PANTHER" id="PTHR47245">
    <property type="entry name" value="PEPTIDYLPROLYL ISOMERASE"/>
    <property type="match status" value="1"/>
</dbReference>
<evidence type="ECO:0000256" key="8">
    <source>
        <dbReference type="PROSITE-ProRule" id="PRU00278"/>
    </source>
</evidence>
<gene>
    <name evidence="12" type="ORF">OCGS_1458</name>
</gene>
<dbReference type="Gene3D" id="3.10.50.40">
    <property type="match status" value="1"/>
</dbReference>
<evidence type="ECO:0000259" key="11">
    <source>
        <dbReference type="PROSITE" id="PS50198"/>
    </source>
</evidence>
<evidence type="ECO:0000256" key="2">
    <source>
        <dbReference type="ARBA" id="ARBA00007656"/>
    </source>
</evidence>